<dbReference type="InterPro" id="IPR051797">
    <property type="entry name" value="TrmB-like"/>
</dbReference>
<dbReference type="OrthoDB" id="30795at2157"/>
<feature type="domain" description="Transcription regulator TrmB N-terminal" evidence="1">
    <location>
        <begin position="12"/>
        <end position="79"/>
    </location>
</feature>
<proteinExistence type="predicted"/>
<evidence type="ECO:0000313" key="2">
    <source>
        <dbReference type="EMBL" id="CAJ35278.1"/>
    </source>
</evidence>
<reference evidence="2 3" key="1">
    <citation type="journal article" date="2006" name="Science">
        <title>Genome of rice cluster I archaea -- the key methane producers in the rice rhizosphere.</title>
        <authorList>
            <person name="Erkel C."/>
            <person name="Kube M."/>
            <person name="Reinhardt R."/>
            <person name="Liesack W."/>
        </authorList>
    </citation>
    <scope>NUCLEOTIDE SEQUENCE [LARGE SCALE GENOMIC DNA]</scope>
    <source>
        <strain evidence="3">DSM 22066 / NBRC 105507 / MRE50</strain>
    </source>
</reference>
<dbReference type="GeneID" id="5143854"/>
<dbReference type="KEGG" id="rci:LRC304"/>
<sequence>MEPISGRLVESLRTLGLTDYEARVYSTLVALGQADARQVYEYLGASKPNVYESLKSLTARGFVLTVSAKPAVYKAAPYELVLRRLMDSHKEAEAAAREALLALERSHAEGDETAVMWTLFGDRNISNKMEVLLSSAETVVRGIVPAGDHPILEHLRGKDVKVDLIVLGEENPAVTFGLADAQVRHVMRNHGSRLFERDPELEEIHSMLTGNAIMFIVDDREFIYVLPSEGRQITGITSANPSIVRMASLFFKVAWGKSGLLAGK</sequence>
<dbReference type="EMBL" id="AM114193">
    <property type="protein sequence ID" value="CAJ35278.1"/>
    <property type="molecule type" value="Genomic_DNA"/>
</dbReference>
<dbReference type="SUPFAM" id="SSF46785">
    <property type="entry name" value="Winged helix' DNA-binding domain"/>
    <property type="match status" value="1"/>
</dbReference>
<keyword evidence="3" id="KW-1185">Reference proteome</keyword>
<dbReference type="eggNOG" id="arCOG02037">
    <property type="taxonomic scope" value="Archaea"/>
</dbReference>
<dbReference type="InterPro" id="IPR036388">
    <property type="entry name" value="WH-like_DNA-bd_sf"/>
</dbReference>
<accession>Q0W8L5</accession>
<protein>
    <submittedName>
        <fullName evidence="2">Transcription regulator (TrmB family)</fullName>
    </submittedName>
</protein>
<dbReference type="Proteomes" id="UP000000663">
    <property type="component" value="Chromosome"/>
</dbReference>
<organism evidence="2 3">
    <name type="scientific">Methanocella arvoryzae (strain DSM 22066 / NBRC 105507 / MRE50)</name>
    <dbReference type="NCBI Taxonomy" id="351160"/>
    <lineage>
        <taxon>Archaea</taxon>
        <taxon>Methanobacteriati</taxon>
        <taxon>Methanobacteriota</taxon>
        <taxon>Stenosarchaea group</taxon>
        <taxon>Methanomicrobia</taxon>
        <taxon>Methanocellales</taxon>
        <taxon>Methanocellaceae</taxon>
        <taxon>Methanocella</taxon>
    </lineage>
</organism>
<name>Q0W8L5_METAR</name>
<dbReference type="AlphaFoldDB" id="Q0W8L5"/>
<dbReference type="Gene3D" id="1.10.10.10">
    <property type="entry name" value="Winged helix-like DNA-binding domain superfamily/Winged helix DNA-binding domain"/>
    <property type="match status" value="1"/>
</dbReference>
<dbReference type="PANTHER" id="PTHR34293:SF1">
    <property type="entry name" value="HTH-TYPE TRANSCRIPTIONAL REGULATOR TRMBL2"/>
    <property type="match status" value="1"/>
</dbReference>
<evidence type="ECO:0000259" key="1">
    <source>
        <dbReference type="Pfam" id="PF01978"/>
    </source>
</evidence>
<dbReference type="STRING" id="351160.LRC304"/>
<dbReference type="InterPro" id="IPR002831">
    <property type="entry name" value="Tscrpt_reg_TrmB_N"/>
</dbReference>
<gene>
    <name evidence="2" type="ORF">LRC304</name>
</gene>
<evidence type="ECO:0000313" key="3">
    <source>
        <dbReference type="Proteomes" id="UP000000663"/>
    </source>
</evidence>
<dbReference type="InterPro" id="IPR036390">
    <property type="entry name" value="WH_DNA-bd_sf"/>
</dbReference>
<dbReference type="RefSeq" id="WP_012037212.1">
    <property type="nucleotide sequence ID" value="NC_009464.1"/>
</dbReference>
<dbReference type="PANTHER" id="PTHR34293">
    <property type="entry name" value="HTH-TYPE TRANSCRIPTIONAL REGULATOR TRMBL2"/>
    <property type="match status" value="1"/>
</dbReference>
<dbReference type="Pfam" id="PF01978">
    <property type="entry name" value="TrmB"/>
    <property type="match status" value="1"/>
</dbReference>